<accession>A0A6A4I3A5</accession>
<organism evidence="1 2">
    <name type="scientific">Gymnopus androsaceus JB14</name>
    <dbReference type="NCBI Taxonomy" id="1447944"/>
    <lineage>
        <taxon>Eukaryota</taxon>
        <taxon>Fungi</taxon>
        <taxon>Dikarya</taxon>
        <taxon>Basidiomycota</taxon>
        <taxon>Agaricomycotina</taxon>
        <taxon>Agaricomycetes</taxon>
        <taxon>Agaricomycetidae</taxon>
        <taxon>Agaricales</taxon>
        <taxon>Marasmiineae</taxon>
        <taxon>Omphalotaceae</taxon>
        <taxon>Gymnopus</taxon>
    </lineage>
</organism>
<dbReference type="AlphaFoldDB" id="A0A6A4I3A5"/>
<protein>
    <submittedName>
        <fullName evidence="1">Uncharacterized protein</fullName>
    </submittedName>
</protein>
<sequence>MSFVSSHAGSVIYPESSSGSNIIYAAPSSSYGHPHHQAHYASAPGSYYGHYHAAPMQHNFYGAPPSMMMPGHGGYMAPAPAYHRSSYSAPYGYGSPYPAYGAAQPTVIEQQPIAQEILLLKD</sequence>
<name>A0A6A4I3A5_9AGAR</name>
<dbReference type="EMBL" id="ML769427">
    <property type="protein sequence ID" value="KAE9403265.1"/>
    <property type="molecule type" value="Genomic_DNA"/>
</dbReference>
<proteinExistence type="predicted"/>
<evidence type="ECO:0000313" key="2">
    <source>
        <dbReference type="Proteomes" id="UP000799118"/>
    </source>
</evidence>
<keyword evidence="2" id="KW-1185">Reference proteome</keyword>
<gene>
    <name evidence="1" type="ORF">BT96DRAFT_990506</name>
</gene>
<dbReference type="Proteomes" id="UP000799118">
    <property type="component" value="Unassembled WGS sequence"/>
</dbReference>
<reference evidence="1" key="1">
    <citation type="journal article" date="2019" name="Environ. Microbiol.">
        <title>Fungal ecological strategies reflected in gene transcription - a case study of two litter decomposers.</title>
        <authorList>
            <person name="Barbi F."/>
            <person name="Kohler A."/>
            <person name="Barry K."/>
            <person name="Baskaran P."/>
            <person name="Daum C."/>
            <person name="Fauchery L."/>
            <person name="Ihrmark K."/>
            <person name="Kuo A."/>
            <person name="LaButti K."/>
            <person name="Lipzen A."/>
            <person name="Morin E."/>
            <person name="Grigoriev I.V."/>
            <person name="Henrissat B."/>
            <person name="Lindahl B."/>
            <person name="Martin F."/>
        </authorList>
    </citation>
    <scope>NUCLEOTIDE SEQUENCE</scope>
    <source>
        <strain evidence="1">JB14</strain>
    </source>
</reference>
<evidence type="ECO:0000313" key="1">
    <source>
        <dbReference type="EMBL" id="KAE9403265.1"/>
    </source>
</evidence>